<name>A0A191ZVN5_9RALS</name>
<proteinExistence type="predicted"/>
<reference evidence="3" key="1">
    <citation type="submission" date="2016-06" db="EMBL/GenBank/DDBJ databases">
        <authorList>
            <person name="Xu Y."/>
            <person name="Nagy A."/>
            <person name="Yan X."/>
            <person name="Kim S.W."/>
            <person name="Haley B."/>
            <person name="Liu N.T."/>
            <person name="Nou X."/>
        </authorList>
    </citation>
    <scope>NUCLEOTIDE SEQUENCE [LARGE SCALE GENOMIC DNA]</scope>
    <source>
        <strain evidence="3">ATCC 49129</strain>
    </source>
</reference>
<evidence type="ECO:0000313" key="3">
    <source>
        <dbReference type="Proteomes" id="UP000078572"/>
    </source>
</evidence>
<sequence length="304" mass="34057">MSQTKINTGYQDGVSVIADPKEARYIIDAPNDYDINYAFRGKNVDGSKFAEELQSPDKKRTMFAVPLDALADDKAMTNFNYKVREARTAFSRKEREKAAVIDYKDLLQTQMAIDKGVTDPTVVLQFGVPTEKAKDEQGNTIPDKKIPSRIGGEVLGYMKDQAGHLTNEQGTFFVLFGDVAKKDEIRFLRAIPTANLLGPGEFAKRDEVIAEKFPVGSMKYVEFDEKWKAKKIADYKPKNKEVAQDELSKAEERLKQLASPEAKAPTDDRAEKAEAQLAKKEQKPATKSKSKTATKAKEFDDIPF</sequence>
<feature type="region of interest" description="Disordered" evidence="1">
    <location>
        <begin position="237"/>
        <end position="304"/>
    </location>
</feature>
<feature type="compositionally biased region" description="Basic and acidic residues" evidence="1">
    <location>
        <begin position="237"/>
        <end position="255"/>
    </location>
</feature>
<evidence type="ECO:0000313" key="2">
    <source>
        <dbReference type="EMBL" id="ANJ72215.1"/>
    </source>
</evidence>
<dbReference type="Proteomes" id="UP000078572">
    <property type="component" value="Chromosome 1"/>
</dbReference>
<evidence type="ECO:0000256" key="1">
    <source>
        <dbReference type="SAM" id="MobiDB-lite"/>
    </source>
</evidence>
<dbReference type="EMBL" id="CP016022">
    <property type="protein sequence ID" value="ANJ72215.1"/>
    <property type="molecule type" value="Genomic_DNA"/>
</dbReference>
<dbReference type="OrthoDB" id="9182903at2"/>
<protein>
    <submittedName>
        <fullName evidence="2">Uncharacterized protein</fullName>
    </submittedName>
</protein>
<dbReference type="RefSeq" id="WP_064802964.1">
    <property type="nucleotide sequence ID" value="NZ_CP016022.1"/>
</dbReference>
<keyword evidence="3" id="KW-1185">Reference proteome</keyword>
<gene>
    <name evidence="2" type="ORF">A9Y76_06950</name>
</gene>
<dbReference type="AlphaFoldDB" id="A0A191ZVN5"/>
<dbReference type="GeneID" id="61525759"/>
<organism evidence="2 3">
    <name type="scientific">Ralstonia insidiosa</name>
    <dbReference type="NCBI Taxonomy" id="190721"/>
    <lineage>
        <taxon>Bacteria</taxon>
        <taxon>Pseudomonadati</taxon>
        <taxon>Pseudomonadota</taxon>
        <taxon>Betaproteobacteria</taxon>
        <taxon>Burkholderiales</taxon>
        <taxon>Burkholderiaceae</taxon>
        <taxon>Ralstonia</taxon>
    </lineage>
</organism>
<accession>A0A191ZVN5</accession>
<feature type="compositionally biased region" description="Basic and acidic residues" evidence="1">
    <location>
        <begin position="264"/>
        <end position="284"/>
    </location>
</feature>
<feature type="compositionally biased region" description="Basic and acidic residues" evidence="1">
    <location>
        <begin position="295"/>
        <end position="304"/>
    </location>
</feature>